<gene>
    <name evidence="1" type="ORF">PsorP6_006488</name>
</gene>
<evidence type="ECO:0000313" key="1">
    <source>
        <dbReference type="EMBL" id="KAI9913687.1"/>
    </source>
</evidence>
<comment type="caution">
    <text evidence="1">The sequence shown here is derived from an EMBL/GenBank/DDBJ whole genome shotgun (WGS) entry which is preliminary data.</text>
</comment>
<reference evidence="1 2" key="1">
    <citation type="journal article" date="2022" name="bioRxiv">
        <title>The genome of the oomycete Peronosclerospora sorghi, a cosmopolitan pathogen of maize and sorghum, is inflated with dispersed pseudogenes.</title>
        <authorList>
            <person name="Fletcher K."/>
            <person name="Martin F."/>
            <person name="Isakeit T."/>
            <person name="Cavanaugh K."/>
            <person name="Magill C."/>
            <person name="Michelmore R."/>
        </authorList>
    </citation>
    <scope>NUCLEOTIDE SEQUENCE [LARGE SCALE GENOMIC DNA]</scope>
    <source>
        <strain evidence="1">P6</strain>
    </source>
</reference>
<dbReference type="EMBL" id="CM047583">
    <property type="protein sequence ID" value="KAI9913687.1"/>
    <property type="molecule type" value="Genomic_DNA"/>
</dbReference>
<evidence type="ECO:0000313" key="2">
    <source>
        <dbReference type="Proteomes" id="UP001163321"/>
    </source>
</evidence>
<proteinExistence type="predicted"/>
<accession>A0ACC0W4N5</accession>
<sequence length="263" mass="30392">MTNLTDELSAATRTIHGISDKLVNLKLAVALTEKELYGRALMLFYYIYVQLESTIQRHKTHKAFSGLYELFDEFARADGIAKDLYFYLGENWMSKYQPTPAVHDYVKHLQELEKKDPILVLPYFYHMYMAMLAGGMIIKKMVQRSFTLPEKQGLNSFSYHVENPKVTSSNLIVQMYSQSLYVWQTLCKSIKDKINAVPHDAETKKLLLVESVTCFKRNNQVVRSLDGAGRRLFTFLLKWTIVLGLFIAVSLLWVIYEHPDAIS</sequence>
<keyword evidence="2" id="KW-1185">Reference proteome</keyword>
<name>A0ACC0W4N5_9STRA</name>
<dbReference type="Proteomes" id="UP001163321">
    <property type="component" value="Chromosome 4"/>
</dbReference>
<organism evidence="1 2">
    <name type="scientific">Peronosclerospora sorghi</name>
    <dbReference type="NCBI Taxonomy" id="230839"/>
    <lineage>
        <taxon>Eukaryota</taxon>
        <taxon>Sar</taxon>
        <taxon>Stramenopiles</taxon>
        <taxon>Oomycota</taxon>
        <taxon>Peronosporomycetes</taxon>
        <taxon>Peronosporales</taxon>
        <taxon>Peronosporaceae</taxon>
        <taxon>Peronosclerospora</taxon>
    </lineage>
</organism>
<protein>
    <submittedName>
        <fullName evidence="1">Uncharacterized protein</fullName>
    </submittedName>
</protein>